<reference evidence="5" key="3">
    <citation type="journal article" date="2019" name="Int. J. Syst. Evol. Microbiol.">
        <title>The Global Catalogue of Microorganisms (GCM) 10K type strain sequencing project: providing services to taxonomists for standard genome sequencing and annotation.</title>
        <authorList>
            <consortium name="The Broad Institute Genomics Platform"/>
            <consortium name="The Broad Institute Genome Sequencing Center for Infectious Disease"/>
            <person name="Wu L."/>
            <person name="Ma J."/>
        </authorList>
    </citation>
    <scope>NUCLEOTIDE SEQUENCE [LARGE SCALE GENOMIC DNA]</scope>
    <source>
        <strain evidence="5">CGMCC 1.11013</strain>
    </source>
</reference>
<evidence type="ECO:0000313" key="5">
    <source>
        <dbReference type="Proteomes" id="UP000597138"/>
    </source>
</evidence>
<name>A0A069P882_9BURK</name>
<comment type="caution">
    <text evidence="3">The sequence shown here is derived from an EMBL/GenBank/DDBJ whole genome shotgun (WGS) entry which is preliminary data.</text>
</comment>
<reference evidence="3 4" key="2">
    <citation type="submission" date="2014-03" db="EMBL/GenBank/DDBJ databases">
        <title>Draft Genome Sequences of Four Burkholderia Strains.</title>
        <authorList>
            <person name="Liu X.Y."/>
            <person name="Li C.X."/>
            <person name="Xu J.H."/>
        </authorList>
    </citation>
    <scope>NUCLEOTIDE SEQUENCE [LARGE SCALE GENOMIC DNA]</scope>
    <source>
        <strain evidence="3 4">R27</strain>
    </source>
</reference>
<dbReference type="Pfam" id="PF09937">
    <property type="entry name" value="DUF2169"/>
    <property type="match status" value="1"/>
</dbReference>
<gene>
    <name evidence="3" type="ORF">BG57_08045</name>
    <name evidence="2" type="ORF">GCM10010985_27970</name>
</gene>
<dbReference type="STRING" id="1071679.BG57_08045"/>
<reference evidence="2" key="1">
    <citation type="journal article" date="2014" name="Int. J. Syst. Evol. Microbiol.">
        <title>Complete genome of a new Firmicutes species belonging to the dominant human colonic microbiota ('Ruminococcus bicirculans') reveals two chromosomes and a selective capacity to utilize plant glucans.</title>
        <authorList>
            <consortium name="NISC Comparative Sequencing Program"/>
            <person name="Wegmann U."/>
            <person name="Louis P."/>
            <person name="Goesmann A."/>
            <person name="Henrissat B."/>
            <person name="Duncan S.H."/>
            <person name="Flint H.J."/>
        </authorList>
    </citation>
    <scope>NUCLEOTIDE SEQUENCE</scope>
    <source>
        <strain evidence="2">CGMCC 1.11013</strain>
    </source>
</reference>
<evidence type="ECO:0000313" key="4">
    <source>
        <dbReference type="Proteomes" id="UP000027439"/>
    </source>
</evidence>
<dbReference type="RefSeq" id="WP_035966665.1">
    <property type="nucleotide sequence ID" value="NZ_BMEG01000004.1"/>
</dbReference>
<organism evidence="3 4">
    <name type="scientific">Caballeronia grimmiae</name>
    <dbReference type="NCBI Taxonomy" id="1071679"/>
    <lineage>
        <taxon>Bacteria</taxon>
        <taxon>Pseudomonadati</taxon>
        <taxon>Pseudomonadota</taxon>
        <taxon>Betaproteobacteria</taxon>
        <taxon>Burkholderiales</taxon>
        <taxon>Burkholderiaceae</taxon>
        <taxon>Caballeronia</taxon>
    </lineage>
</organism>
<dbReference type="Proteomes" id="UP000027439">
    <property type="component" value="Unassembled WGS sequence"/>
</dbReference>
<feature type="domain" description="DUF2169" evidence="1">
    <location>
        <begin position="23"/>
        <end position="74"/>
    </location>
</feature>
<keyword evidence="5" id="KW-1185">Reference proteome</keyword>
<dbReference type="eggNOG" id="COG5351">
    <property type="taxonomic scope" value="Bacteria"/>
</dbReference>
<dbReference type="Proteomes" id="UP000597138">
    <property type="component" value="Unassembled WGS sequence"/>
</dbReference>
<dbReference type="InterPro" id="IPR018683">
    <property type="entry name" value="DUF2169"/>
</dbReference>
<dbReference type="AlphaFoldDB" id="A0A069P882"/>
<proteinExistence type="predicted"/>
<dbReference type="EMBL" id="JFHE01000016">
    <property type="protein sequence ID" value="KDR33486.1"/>
    <property type="molecule type" value="Genomic_DNA"/>
</dbReference>
<protein>
    <recommendedName>
        <fullName evidence="1">DUF2169 domain-containing protein</fullName>
    </recommendedName>
</protein>
<evidence type="ECO:0000313" key="3">
    <source>
        <dbReference type="EMBL" id="KDR33486.1"/>
    </source>
</evidence>
<evidence type="ECO:0000259" key="1">
    <source>
        <dbReference type="Pfam" id="PF09937"/>
    </source>
</evidence>
<evidence type="ECO:0000313" key="2">
    <source>
        <dbReference type="EMBL" id="GGD71874.1"/>
    </source>
</evidence>
<accession>A0A069P882</accession>
<reference evidence="2" key="4">
    <citation type="submission" date="2024-05" db="EMBL/GenBank/DDBJ databases">
        <authorList>
            <person name="Sun Q."/>
            <person name="Zhou Y."/>
        </authorList>
    </citation>
    <scope>NUCLEOTIDE SEQUENCE</scope>
    <source>
        <strain evidence="2">CGMCC 1.11013</strain>
    </source>
</reference>
<dbReference type="EMBL" id="BMEG01000004">
    <property type="protein sequence ID" value="GGD71874.1"/>
    <property type="molecule type" value="Genomic_DNA"/>
</dbReference>
<sequence>MKMELINATRMAAGYTMGTEPSGRESLVVVVKGTFRLPAPGEPVRLADEQAPLVLADTFTGQPGFSAPYYEVDY</sequence>